<evidence type="ECO:0000256" key="4">
    <source>
        <dbReference type="ARBA" id="ARBA00022759"/>
    </source>
</evidence>
<evidence type="ECO:0000256" key="3">
    <source>
        <dbReference type="ARBA" id="ARBA00022722"/>
    </source>
</evidence>
<dbReference type="InterPro" id="IPR012337">
    <property type="entry name" value="RNaseH-like_sf"/>
</dbReference>
<proteinExistence type="predicted"/>
<dbReference type="GO" id="GO:0015074">
    <property type="term" value="P:DNA integration"/>
    <property type="evidence" value="ECO:0007669"/>
    <property type="project" value="InterPro"/>
</dbReference>
<dbReference type="PANTHER" id="PTHR41694:SF3">
    <property type="entry name" value="RNA-DIRECTED DNA POLYMERASE-RELATED"/>
    <property type="match status" value="1"/>
</dbReference>
<evidence type="ECO:0000256" key="5">
    <source>
        <dbReference type="ARBA" id="ARBA00022801"/>
    </source>
</evidence>
<feature type="non-terminal residue" evidence="8">
    <location>
        <position position="98"/>
    </location>
</feature>
<sequence>IKHITGIPHNPTGQGIVERAHFTIKNMLQKQKRGSSMLTPQEKLDKALFVLNFLNRLDQFNRTLQQRHFSSVLNPSEKAKVLYKDILTNEWKGPFPMV</sequence>
<keyword evidence="6" id="KW-0695">RNA-directed DNA polymerase</keyword>
<evidence type="ECO:0000256" key="6">
    <source>
        <dbReference type="ARBA" id="ARBA00022918"/>
    </source>
</evidence>
<dbReference type="Proteomes" id="UP000564466">
    <property type="component" value="Unassembled WGS sequence"/>
</dbReference>
<feature type="domain" description="Integrase catalytic" evidence="7">
    <location>
        <begin position="1"/>
        <end position="83"/>
    </location>
</feature>
<gene>
    <name evidence="8" type="primary">Iap</name>
    <name evidence="8" type="ORF">OXYCRI_R15262</name>
</gene>
<dbReference type="GO" id="GO:0035613">
    <property type="term" value="F:RNA stem-loop binding"/>
    <property type="evidence" value="ECO:0007669"/>
    <property type="project" value="TreeGrafter"/>
</dbReference>
<accession>A0A7L0ZG85</accession>
<reference evidence="8 9" key="1">
    <citation type="submission" date="2019-09" db="EMBL/GenBank/DDBJ databases">
        <title>Bird 10,000 Genomes (B10K) Project - Family phase.</title>
        <authorList>
            <person name="Zhang G."/>
        </authorList>
    </citation>
    <scope>NUCLEOTIDE SEQUENCE [LARGE SCALE GENOMIC DNA]</scope>
    <source>
        <strain evidence="8">B10K-DU-002-07</strain>
        <tissue evidence="8">Muscle</tissue>
    </source>
</reference>
<keyword evidence="5" id="KW-0378">Hydrolase</keyword>
<keyword evidence="9" id="KW-1185">Reference proteome</keyword>
<feature type="non-terminal residue" evidence="8">
    <location>
        <position position="1"/>
    </location>
</feature>
<dbReference type="GO" id="GO:0004519">
    <property type="term" value="F:endonuclease activity"/>
    <property type="evidence" value="ECO:0007669"/>
    <property type="project" value="UniProtKB-KW"/>
</dbReference>
<keyword evidence="1" id="KW-0808">Transferase</keyword>
<protein>
    <submittedName>
        <fullName evidence="8">IGEB protein</fullName>
    </submittedName>
</protein>
<dbReference type="InterPro" id="IPR036862">
    <property type="entry name" value="Integrase_C_dom_sf_retrovir"/>
</dbReference>
<comment type="caution">
    <text evidence="8">The sequence shown here is derived from an EMBL/GenBank/DDBJ whole genome shotgun (WGS) entry which is preliminary data.</text>
</comment>
<dbReference type="GO" id="GO:0003964">
    <property type="term" value="F:RNA-directed DNA polymerase activity"/>
    <property type="evidence" value="ECO:0007669"/>
    <property type="project" value="UniProtKB-KW"/>
</dbReference>
<keyword evidence="3" id="KW-0540">Nuclease</keyword>
<dbReference type="InterPro" id="IPR001584">
    <property type="entry name" value="Integrase_cat-core"/>
</dbReference>
<evidence type="ECO:0000313" key="8">
    <source>
        <dbReference type="EMBL" id="NXM27199.1"/>
    </source>
</evidence>
<evidence type="ECO:0000313" key="9">
    <source>
        <dbReference type="Proteomes" id="UP000564466"/>
    </source>
</evidence>
<name>A0A7L0ZG85_9PASS</name>
<dbReference type="AlphaFoldDB" id="A0A7L0ZG85"/>
<dbReference type="GO" id="GO:0016787">
    <property type="term" value="F:hydrolase activity"/>
    <property type="evidence" value="ECO:0007669"/>
    <property type="project" value="UniProtKB-KW"/>
</dbReference>
<evidence type="ECO:0000259" key="7">
    <source>
        <dbReference type="PROSITE" id="PS50994"/>
    </source>
</evidence>
<dbReference type="SUPFAM" id="SSF53098">
    <property type="entry name" value="Ribonuclease H-like"/>
    <property type="match status" value="1"/>
</dbReference>
<dbReference type="Gene3D" id="3.30.420.10">
    <property type="entry name" value="Ribonuclease H-like superfamily/Ribonuclease H"/>
    <property type="match status" value="1"/>
</dbReference>
<dbReference type="EMBL" id="VXAY01002117">
    <property type="protein sequence ID" value="NXM27199.1"/>
    <property type="molecule type" value="Genomic_DNA"/>
</dbReference>
<evidence type="ECO:0000256" key="2">
    <source>
        <dbReference type="ARBA" id="ARBA00022695"/>
    </source>
</evidence>
<keyword evidence="4" id="KW-0255">Endonuclease</keyword>
<dbReference type="InterPro" id="IPR036397">
    <property type="entry name" value="RNaseH_sf"/>
</dbReference>
<dbReference type="PROSITE" id="PS50994">
    <property type="entry name" value="INTEGRASE"/>
    <property type="match status" value="1"/>
</dbReference>
<organism evidence="8 9">
    <name type="scientific">Oxyruncus cristatus</name>
    <name type="common">sharpbill</name>
    <dbReference type="NCBI Taxonomy" id="114331"/>
    <lineage>
        <taxon>Eukaryota</taxon>
        <taxon>Metazoa</taxon>
        <taxon>Chordata</taxon>
        <taxon>Craniata</taxon>
        <taxon>Vertebrata</taxon>
        <taxon>Euteleostomi</taxon>
        <taxon>Archelosauria</taxon>
        <taxon>Archosauria</taxon>
        <taxon>Dinosauria</taxon>
        <taxon>Saurischia</taxon>
        <taxon>Theropoda</taxon>
        <taxon>Coelurosauria</taxon>
        <taxon>Aves</taxon>
        <taxon>Neognathae</taxon>
        <taxon>Neoaves</taxon>
        <taxon>Telluraves</taxon>
        <taxon>Australaves</taxon>
        <taxon>Passeriformes</taxon>
        <taxon>Cotingidae</taxon>
        <taxon>Oxyruncus</taxon>
    </lineage>
</organism>
<keyword evidence="2" id="KW-0548">Nucleotidyltransferase</keyword>
<dbReference type="PANTHER" id="PTHR41694">
    <property type="entry name" value="ENDOGENOUS RETROVIRUS GROUP K MEMBER POL PROTEIN"/>
    <property type="match status" value="1"/>
</dbReference>
<evidence type="ECO:0000256" key="1">
    <source>
        <dbReference type="ARBA" id="ARBA00022679"/>
    </source>
</evidence>
<dbReference type="Gene3D" id="2.30.30.10">
    <property type="entry name" value="Integrase, C-terminal domain superfamily, retroviral"/>
    <property type="match status" value="1"/>
</dbReference>